<gene>
    <name evidence="1" type="ORF">RCOM_0666240</name>
</gene>
<reference evidence="2" key="1">
    <citation type="journal article" date="2010" name="Nat. Biotechnol.">
        <title>Draft genome sequence of the oilseed species Ricinus communis.</title>
        <authorList>
            <person name="Chan A.P."/>
            <person name="Crabtree J."/>
            <person name="Zhao Q."/>
            <person name="Lorenzi H."/>
            <person name="Orvis J."/>
            <person name="Puiu D."/>
            <person name="Melake-Berhan A."/>
            <person name="Jones K.M."/>
            <person name="Redman J."/>
            <person name="Chen G."/>
            <person name="Cahoon E.B."/>
            <person name="Gedil M."/>
            <person name="Stanke M."/>
            <person name="Haas B.J."/>
            <person name="Wortman J.R."/>
            <person name="Fraser-Liggett C.M."/>
            <person name="Ravel J."/>
            <person name="Rabinowicz P.D."/>
        </authorList>
    </citation>
    <scope>NUCLEOTIDE SEQUENCE [LARGE SCALE GENOMIC DNA]</scope>
    <source>
        <strain evidence="2">cv. Hale</strain>
    </source>
</reference>
<evidence type="ECO:0000313" key="1">
    <source>
        <dbReference type="EMBL" id="EEF33718.1"/>
    </source>
</evidence>
<evidence type="ECO:0000313" key="2">
    <source>
        <dbReference type="Proteomes" id="UP000008311"/>
    </source>
</evidence>
<name>B9SRR0_RICCO</name>
<dbReference type="AlphaFoldDB" id="B9SRR0"/>
<dbReference type="Proteomes" id="UP000008311">
    <property type="component" value="Unassembled WGS sequence"/>
</dbReference>
<organism evidence="1 2">
    <name type="scientific">Ricinus communis</name>
    <name type="common">Castor bean</name>
    <dbReference type="NCBI Taxonomy" id="3988"/>
    <lineage>
        <taxon>Eukaryota</taxon>
        <taxon>Viridiplantae</taxon>
        <taxon>Streptophyta</taxon>
        <taxon>Embryophyta</taxon>
        <taxon>Tracheophyta</taxon>
        <taxon>Spermatophyta</taxon>
        <taxon>Magnoliopsida</taxon>
        <taxon>eudicotyledons</taxon>
        <taxon>Gunneridae</taxon>
        <taxon>Pentapetalae</taxon>
        <taxon>rosids</taxon>
        <taxon>fabids</taxon>
        <taxon>Malpighiales</taxon>
        <taxon>Euphorbiaceae</taxon>
        <taxon>Acalyphoideae</taxon>
        <taxon>Acalypheae</taxon>
        <taxon>Ricinus</taxon>
    </lineage>
</organism>
<dbReference type="EMBL" id="EQ974102">
    <property type="protein sequence ID" value="EEF33718.1"/>
    <property type="molecule type" value="Genomic_DNA"/>
</dbReference>
<dbReference type="InParanoid" id="B9SRR0"/>
<proteinExistence type="predicted"/>
<accession>B9SRR0</accession>
<keyword evidence="2" id="KW-1185">Reference proteome</keyword>
<sequence>MIDKETLPLGDFVLAEKSIEIEMMKADQYFHPNWLKLNFLDSQEMIPQNGSHELNNFLSIRMREF</sequence>
<protein>
    <submittedName>
        <fullName evidence="1">Uncharacterized protein</fullName>
    </submittedName>
</protein>